<feature type="signal peptide" evidence="1">
    <location>
        <begin position="1"/>
        <end position="20"/>
    </location>
</feature>
<protein>
    <recommendedName>
        <fullName evidence="4">DUF2950 domain-containing protein</fullName>
    </recommendedName>
</protein>
<keyword evidence="3" id="KW-1185">Reference proteome</keyword>
<evidence type="ECO:0000313" key="2">
    <source>
        <dbReference type="EMBL" id="SNT31504.1"/>
    </source>
</evidence>
<dbReference type="Pfam" id="PF11453">
    <property type="entry name" value="DUF2950"/>
    <property type="match status" value="1"/>
</dbReference>
<sequence>MKTLLLTGALAVLLGTAAMAPADPARFASPEEAVAALIAALEAGSETAVLDVFGPENADIVSTGNAEEDRQIWGDFLRDAHRVNRIERDGEDRAILHAGRDFWPFPAPLVRTDGTWSFDAEAAREEVLMRRIGRNELAVIEILRRAPEIQRTYRETDHDGDGVMEFAAAILSSPGARDGLYWPETPGAAPSPFDDVIARASFDGYSENGEDRDPEPFEGYYFRILQAQGDVAPGGAYSYMVAGNMVAGHALVAYPAAYGDTGVMSFLVAEAGIVYEADLGEETLARAQEIDAFDPTEEWVPVQD</sequence>
<name>A0A239LPD6_9RHOB</name>
<reference evidence="2 3" key="1">
    <citation type="submission" date="2017-06" db="EMBL/GenBank/DDBJ databases">
        <authorList>
            <person name="Kim H.J."/>
            <person name="Triplett B.A."/>
        </authorList>
    </citation>
    <scope>NUCLEOTIDE SEQUENCE [LARGE SCALE GENOMIC DNA]</scope>
    <source>
        <strain evidence="2 3">DSM 29339</strain>
    </source>
</reference>
<evidence type="ECO:0000313" key="3">
    <source>
        <dbReference type="Proteomes" id="UP000198426"/>
    </source>
</evidence>
<feature type="chain" id="PRO_5013167595" description="DUF2950 domain-containing protein" evidence="1">
    <location>
        <begin position="21"/>
        <end position="304"/>
    </location>
</feature>
<evidence type="ECO:0000256" key="1">
    <source>
        <dbReference type="SAM" id="SignalP"/>
    </source>
</evidence>
<dbReference type="InterPro" id="IPR021556">
    <property type="entry name" value="DUF2950"/>
</dbReference>
<dbReference type="AlphaFoldDB" id="A0A239LPD6"/>
<gene>
    <name evidence="2" type="ORF">SAMN05421757_110109</name>
</gene>
<accession>A0A239LPD6</accession>
<keyword evidence="1" id="KW-0732">Signal</keyword>
<dbReference type="RefSeq" id="WP_089235045.1">
    <property type="nucleotide sequence ID" value="NZ_FZOY01000010.1"/>
</dbReference>
<organism evidence="2 3">
    <name type="scientific">Tropicimonas sediminicola</name>
    <dbReference type="NCBI Taxonomy" id="1031541"/>
    <lineage>
        <taxon>Bacteria</taxon>
        <taxon>Pseudomonadati</taxon>
        <taxon>Pseudomonadota</taxon>
        <taxon>Alphaproteobacteria</taxon>
        <taxon>Rhodobacterales</taxon>
        <taxon>Roseobacteraceae</taxon>
        <taxon>Tropicimonas</taxon>
    </lineage>
</organism>
<evidence type="ECO:0008006" key="4">
    <source>
        <dbReference type="Google" id="ProtNLM"/>
    </source>
</evidence>
<proteinExistence type="predicted"/>
<dbReference type="OrthoDB" id="108782at2"/>
<dbReference type="Proteomes" id="UP000198426">
    <property type="component" value="Unassembled WGS sequence"/>
</dbReference>
<dbReference type="EMBL" id="FZOY01000010">
    <property type="protein sequence ID" value="SNT31504.1"/>
    <property type="molecule type" value="Genomic_DNA"/>
</dbReference>